<dbReference type="AlphaFoldDB" id="S5URU6"/>
<dbReference type="RefSeq" id="WP_020940284.1">
    <property type="nucleotide sequence ID" value="NC_021985.1"/>
</dbReference>
<reference evidence="2" key="1">
    <citation type="submission" date="2012-10" db="EMBL/GenBank/DDBJ databases">
        <title>The complete genome sequence of Streptomyces collinus Tu 365.</title>
        <authorList>
            <person name="Ruckert C."/>
            <person name="Szczepanowski R."/>
            <person name="Goesmann A."/>
            <person name="Pross E.K."/>
            <person name="Musiol E.M."/>
            <person name="Blin K."/>
            <person name="Wohlleben W."/>
            <person name="Puhler A."/>
            <person name="Weber T."/>
            <person name="Kalinowski J."/>
        </authorList>
    </citation>
    <scope>NUCLEOTIDE SEQUENCE [LARGE SCALE GENOMIC DNA]</scope>
    <source>
        <strain evidence="2">DSM 40733 / Tue 365</strain>
    </source>
</reference>
<proteinExistence type="predicted"/>
<reference evidence="1 2" key="2">
    <citation type="journal article" date="2013" name="J. Biotechnol.">
        <title>Complete genome sequence of the kirromycin producer Streptomyces collinus Tu 365 consisting of a linear chromosome and two linear plasmids.</title>
        <authorList>
            <person name="Ruckert C."/>
            <person name="Szczepanowski R."/>
            <person name="Albersmeier A."/>
            <person name="Goesmann A."/>
            <person name="Iftime D."/>
            <person name="Musiol E.M."/>
            <person name="Blin K."/>
            <person name="Wohlleben W."/>
            <person name="Puhler A."/>
            <person name="Kalinowski J."/>
            <person name="Weber T."/>
        </authorList>
    </citation>
    <scope>NUCLEOTIDE SEQUENCE [LARGE SCALE GENOMIC DNA]</scope>
    <source>
        <strain evidence="2">DSM 40733 / Tue 365</strain>
    </source>
</reference>
<accession>S5URU6</accession>
<dbReference type="HOGENOM" id="CLU_2792049_0_0_11"/>
<gene>
    <name evidence="1" type="ORF">B446_14975</name>
</gene>
<keyword evidence="2" id="KW-1185">Reference proteome</keyword>
<dbReference type="Proteomes" id="UP000015423">
    <property type="component" value="Chromosome"/>
</dbReference>
<organism evidence="1 2">
    <name type="scientific">Streptomyces collinus (strain DSM 40733 / Tue 365)</name>
    <dbReference type="NCBI Taxonomy" id="1214242"/>
    <lineage>
        <taxon>Bacteria</taxon>
        <taxon>Bacillati</taxon>
        <taxon>Actinomycetota</taxon>
        <taxon>Actinomycetes</taxon>
        <taxon>Kitasatosporales</taxon>
        <taxon>Streptomycetaceae</taxon>
        <taxon>Streptomyces</taxon>
    </lineage>
</organism>
<evidence type="ECO:0000313" key="2">
    <source>
        <dbReference type="Proteomes" id="UP000015423"/>
    </source>
</evidence>
<name>S5URU6_STRC3</name>
<dbReference type="EMBL" id="CP006259">
    <property type="protein sequence ID" value="AGS69813.1"/>
    <property type="molecule type" value="Genomic_DNA"/>
</dbReference>
<dbReference type="KEGG" id="sci:B446_14975"/>
<evidence type="ECO:0000313" key="1">
    <source>
        <dbReference type="EMBL" id="AGS69813.1"/>
    </source>
</evidence>
<protein>
    <submittedName>
        <fullName evidence="1">Uncharacterized protein</fullName>
    </submittedName>
</protein>
<dbReference type="PATRIC" id="fig|1214242.5.peg.3068"/>
<sequence length="68" mass="7368">MSAPVRDACGRALAAAGRAEREYDLMRHQLLRIIAGGGHPDVSQRQALAVAEAERDMWAAHARRLCGS</sequence>
<dbReference type="STRING" id="1214242.B446_14975"/>